<dbReference type="Proteomes" id="UP000654075">
    <property type="component" value="Unassembled WGS sequence"/>
</dbReference>
<organism evidence="1 2">
    <name type="scientific">Polarella glacialis</name>
    <name type="common">Dinoflagellate</name>
    <dbReference type="NCBI Taxonomy" id="89957"/>
    <lineage>
        <taxon>Eukaryota</taxon>
        <taxon>Sar</taxon>
        <taxon>Alveolata</taxon>
        <taxon>Dinophyceae</taxon>
        <taxon>Suessiales</taxon>
        <taxon>Suessiaceae</taxon>
        <taxon>Polarella</taxon>
    </lineage>
</organism>
<dbReference type="OrthoDB" id="5370059at2759"/>
<gene>
    <name evidence="1" type="ORF">PGLA1383_LOCUS21502</name>
</gene>
<dbReference type="Gene3D" id="2.130.10.30">
    <property type="entry name" value="Regulator of chromosome condensation 1/beta-lactamase-inhibitor protein II"/>
    <property type="match status" value="3"/>
</dbReference>
<comment type="caution">
    <text evidence="1">The sequence shown here is derived from an EMBL/GenBank/DDBJ whole genome shotgun (WGS) entry which is preliminary data.</text>
</comment>
<dbReference type="SUPFAM" id="SSF50985">
    <property type="entry name" value="RCC1/BLIP-II"/>
    <property type="match status" value="2"/>
</dbReference>
<accession>A0A813EQ66</accession>
<proteinExistence type="predicted"/>
<dbReference type="AlphaFoldDB" id="A0A813EQ66"/>
<evidence type="ECO:0000313" key="1">
    <source>
        <dbReference type="EMBL" id="CAE8603287.1"/>
    </source>
</evidence>
<dbReference type="InterPro" id="IPR009091">
    <property type="entry name" value="RCC1/BLIP-II"/>
</dbReference>
<dbReference type="PANTHER" id="PTHR45982:SF1">
    <property type="entry name" value="REGULATOR OF CHROMOSOME CONDENSATION"/>
    <property type="match status" value="1"/>
</dbReference>
<dbReference type="PANTHER" id="PTHR45982">
    <property type="entry name" value="REGULATOR OF CHROMOSOME CONDENSATION"/>
    <property type="match status" value="1"/>
</dbReference>
<dbReference type="InterPro" id="IPR051553">
    <property type="entry name" value="Ran_GTPase-activating"/>
</dbReference>
<evidence type="ECO:0000313" key="2">
    <source>
        <dbReference type="Proteomes" id="UP000654075"/>
    </source>
</evidence>
<keyword evidence="2" id="KW-1185">Reference proteome</keyword>
<protein>
    <submittedName>
        <fullName evidence="1">Uncharacterized protein</fullName>
    </submittedName>
</protein>
<dbReference type="EMBL" id="CAJNNV010015190">
    <property type="protein sequence ID" value="CAE8603287.1"/>
    <property type="molecule type" value="Genomic_DNA"/>
</dbReference>
<name>A0A813EQ66_POLGL</name>
<sequence>MAFAAIRADGSVVTWGDAMGGGDSSAVSPLLMEGVVQVCGSIAAFVAIKADGSVVTWGDAKCGGDSLAVAPLLTEGVVQVCGSAAALAAIKADGSVVTWGDATPPAAFRGSALASAATGVLPPSAVADASAPSSVNLVGLTAVGATLAAAASTSRRGQKVAEKSGRTAVVARRAETIAATAIANGNFTILVKALQKAALRVIRMRPSGLLFGITNIVGNFGTVFVDQSYWQSAVAANPKSAVKGFLIGGLGVFQVCGTNAAFAAIKADGSVVTWGDASCGGNSLAVAPLLTEGVVQVCGSAKAFAAIKADGSVVTWGDAMGGGDSLAVAPLLTEGVVQVCGSAAAFVAIKADGSVVTWGDAICGTNAAFAAIKADGSVVTWGDASCGGNSLAVAPLLTEGVVQVCGSAKAFAAIQADGSVVTWGDVMGGGDSSPVAPLLTEGVIQVCGNYAACAAIKADGSVVTWGDASCAAQHFCLF</sequence>
<reference evidence="1" key="1">
    <citation type="submission" date="2021-02" db="EMBL/GenBank/DDBJ databases">
        <authorList>
            <person name="Dougan E. K."/>
            <person name="Rhodes N."/>
            <person name="Thang M."/>
            <person name="Chan C."/>
        </authorList>
    </citation>
    <scope>NUCLEOTIDE SEQUENCE</scope>
</reference>